<sequence>MTLVAAFRLHDTPALIGDFLLSWDDGSVAGLRKKVCIINQNLAVAWTGSLRYAEIALRYLKDNAHVELSKANLENILANIPEPEDTSIQLSIIGWLVTDKPRAFRWSCKIPHKINFSEPQYQGTGRLECQRVLGEKGPIVKRLSRILCNWRIYTFTRSSPNTINN</sequence>
<proteinExistence type="predicted"/>
<comment type="caution">
    <text evidence="1">The sequence shown here is derived from an EMBL/GenBank/DDBJ whole genome shotgun (WGS) entry which is preliminary data.</text>
</comment>
<protein>
    <submittedName>
        <fullName evidence="1">Uncharacterized protein</fullName>
    </submittedName>
</protein>
<evidence type="ECO:0000313" key="2">
    <source>
        <dbReference type="Proteomes" id="UP000295375"/>
    </source>
</evidence>
<keyword evidence="2" id="KW-1185">Reference proteome</keyword>
<accession>A0A4R6UUG9</accession>
<reference evidence="1 2" key="1">
    <citation type="submission" date="2019-03" db="EMBL/GenBank/DDBJ databases">
        <title>Genomic Encyclopedia of Type Strains, Phase IV (KMG-IV): sequencing the most valuable type-strain genomes for metagenomic binning, comparative biology and taxonomic classification.</title>
        <authorList>
            <person name="Goeker M."/>
        </authorList>
    </citation>
    <scope>NUCLEOTIDE SEQUENCE [LARGE SCALE GENOMIC DNA]</scope>
    <source>
        <strain evidence="1 2">DSM 103792</strain>
    </source>
</reference>
<gene>
    <name evidence="1" type="ORF">EV696_104255</name>
</gene>
<dbReference type="AlphaFoldDB" id="A0A4R6UUG9"/>
<dbReference type="Proteomes" id="UP000295375">
    <property type="component" value="Unassembled WGS sequence"/>
</dbReference>
<organism evidence="1 2">
    <name type="scientific">Permianibacter aggregans</name>
    <dbReference type="NCBI Taxonomy" id="1510150"/>
    <lineage>
        <taxon>Bacteria</taxon>
        <taxon>Pseudomonadati</taxon>
        <taxon>Pseudomonadota</taxon>
        <taxon>Gammaproteobacteria</taxon>
        <taxon>Pseudomonadales</taxon>
        <taxon>Pseudomonadaceae</taxon>
        <taxon>Permianibacter</taxon>
    </lineage>
</organism>
<dbReference type="EMBL" id="SNYM01000004">
    <property type="protein sequence ID" value="TDQ49549.1"/>
    <property type="molecule type" value="Genomic_DNA"/>
</dbReference>
<name>A0A4R6UUG9_9GAMM</name>
<evidence type="ECO:0000313" key="1">
    <source>
        <dbReference type="EMBL" id="TDQ49549.1"/>
    </source>
</evidence>